<dbReference type="InterPro" id="IPR012094">
    <property type="entry name" value="tRNA_Ile_lys_synt"/>
</dbReference>
<dbReference type="InterPro" id="IPR011063">
    <property type="entry name" value="TilS/TtcA_N"/>
</dbReference>
<dbReference type="EC" id="6.3.4.19" evidence="8"/>
<evidence type="ECO:0000256" key="8">
    <source>
        <dbReference type="HAMAP-Rule" id="MF_01161"/>
    </source>
</evidence>
<dbReference type="PANTHER" id="PTHR43033">
    <property type="entry name" value="TRNA(ILE)-LYSIDINE SYNTHASE-RELATED"/>
    <property type="match status" value="1"/>
</dbReference>
<evidence type="ECO:0000256" key="1">
    <source>
        <dbReference type="ARBA" id="ARBA00004496"/>
    </source>
</evidence>
<comment type="subcellular location">
    <subcellularLocation>
        <location evidence="1 8">Cytoplasm</location>
    </subcellularLocation>
</comment>
<protein>
    <recommendedName>
        <fullName evidence="8">tRNA(Ile)-lysidine synthase</fullName>
        <ecNumber evidence="8">6.3.4.19</ecNumber>
    </recommendedName>
    <alternativeName>
        <fullName evidence="8">tRNA(Ile)-2-lysyl-cytidine synthase</fullName>
    </alternativeName>
    <alternativeName>
        <fullName evidence="8">tRNA(Ile)-lysidine synthetase</fullName>
    </alternativeName>
</protein>
<dbReference type="GO" id="GO:0006400">
    <property type="term" value="P:tRNA modification"/>
    <property type="evidence" value="ECO:0007669"/>
    <property type="project" value="UniProtKB-UniRule"/>
</dbReference>
<comment type="similarity">
    <text evidence="8">Belongs to the tRNA(Ile)-lysidine synthase family.</text>
</comment>
<dbReference type="InterPro" id="IPR012796">
    <property type="entry name" value="Lysidine-tRNA-synth_C"/>
</dbReference>
<keyword evidence="4 8" id="KW-0819">tRNA processing</keyword>
<dbReference type="Pfam" id="PF09179">
    <property type="entry name" value="TilS"/>
    <property type="match status" value="1"/>
</dbReference>
<dbReference type="SMART" id="SM00977">
    <property type="entry name" value="TilS_C"/>
    <property type="match status" value="1"/>
</dbReference>
<dbReference type="GO" id="GO:0005524">
    <property type="term" value="F:ATP binding"/>
    <property type="evidence" value="ECO:0007669"/>
    <property type="project" value="UniProtKB-UniRule"/>
</dbReference>
<dbReference type="SUPFAM" id="SSF56037">
    <property type="entry name" value="PheT/TilS domain"/>
    <property type="match status" value="1"/>
</dbReference>
<evidence type="ECO:0000256" key="4">
    <source>
        <dbReference type="ARBA" id="ARBA00022694"/>
    </source>
</evidence>
<dbReference type="EMBL" id="AP021888">
    <property type="protein sequence ID" value="BBP43778.1"/>
    <property type="molecule type" value="Genomic_DNA"/>
</dbReference>
<dbReference type="NCBIfam" id="TIGR02432">
    <property type="entry name" value="lysidine_TilS_N"/>
    <property type="match status" value="1"/>
</dbReference>
<comment type="domain">
    <text evidence="8">The N-terminal region contains the highly conserved SGGXDS motif, predicted to be a P-loop motif involved in ATP binding.</text>
</comment>
<keyword evidence="11" id="KW-1185">Reference proteome</keyword>
<organism evidence="10 11">
    <name type="scientific">Thiosulfativibrio zosterae</name>
    <dbReference type="NCBI Taxonomy" id="2675053"/>
    <lineage>
        <taxon>Bacteria</taxon>
        <taxon>Pseudomonadati</taxon>
        <taxon>Pseudomonadota</taxon>
        <taxon>Gammaproteobacteria</taxon>
        <taxon>Thiotrichales</taxon>
        <taxon>Piscirickettsiaceae</taxon>
        <taxon>Thiosulfativibrio</taxon>
    </lineage>
</organism>
<dbReference type="SUPFAM" id="SSF52402">
    <property type="entry name" value="Adenine nucleotide alpha hydrolases-like"/>
    <property type="match status" value="1"/>
</dbReference>
<comment type="function">
    <text evidence="8">Ligates lysine onto the cytidine present at position 34 of the AUA codon-specific tRNA(Ile) that contains the anticodon CAU, in an ATP-dependent manner. Cytidine is converted to lysidine, thus changing the amino acid specificity of the tRNA from methionine to isoleucine.</text>
</comment>
<evidence type="ECO:0000256" key="5">
    <source>
        <dbReference type="ARBA" id="ARBA00022741"/>
    </source>
</evidence>
<evidence type="ECO:0000313" key="11">
    <source>
        <dbReference type="Proteomes" id="UP000501466"/>
    </source>
</evidence>
<dbReference type="InterPro" id="IPR015262">
    <property type="entry name" value="tRNA_Ile_lys_synt_subst-bd"/>
</dbReference>
<dbReference type="HAMAP" id="MF_01161">
    <property type="entry name" value="tRNA_Ile_lys_synt"/>
    <property type="match status" value="1"/>
</dbReference>
<accession>A0A6F8PNZ9</accession>
<reference evidence="11" key="1">
    <citation type="submission" date="2019-11" db="EMBL/GenBank/DDBJ databases">
        <title>Isolation and characterization of two novel species in the genus Thiomicrorhabdus.</title>
        <authorList>
            <person name="Mochizuki J."/>
            <person name="Kojima H."/>
            <person name="Fukui M."/>
        </authorList>
    </citation>
    <scope>NUCLEOTIDE SEQUENCE [LARGE SCALE GENOMIC DNA]</scope>
    <source>
        <strain evidence="11">AkT22</strain>
    </source>
</reference>
<dbReference type="Proteomes" id="UP000501466">
    <property type="component" value="Chromosome"/>
</dbReference>
<evidence type="ECO:0000313" key="10">
    <source>
        <dbReference type="EMBL" id="BBP43778.1"/>
    </source>
</evidence>
<dbReference type="GO" id="GO:0005737">
    <property type="term" value="C:cytoplasm"/>
    <property type="evidence" value="ECO:0007669"/>
    <property type="project" value="UniProtKB-SubCell"/>
</dbReference>
<name>A0A6F8PNZ9_9GAMM</name>
<dbReference type="Gene3D" id="1.20.59.20">
    <property type="match status" value="1"/>
</dbReference>
<feature type="domain" description="Lysidine-tRNA(Ile) synthetase C-terminal" evidence="9">
    <location>
        <begin position="376"/>
        <end position="432"/>
    </location>
</feature>
<dbReference type="GO" id="GO:0032267">
    <property type="term" value="F:tRNA(Ile)-lysidine synthase activity"/>
    <property type="evidence" value="ECO:0007669"/>
    <property type="project" value="UniProtKB-EC"/>
</dbReference>
<dbReference type="AlphaFoldDB" id="A0A6F8PNZ9"/>
<gene>
    <name evidence="8 10" type="primary">tilS</name>
    <name evidence="10" type="ORF">THMIRHAT_15240</name>
</gene>
<dbReference type="InterPro" id="IPR014729">
    <property type="entry name" value="Rossmann-like_a/b/a_fold"/>
</dbReference>
<feature type="binding site" evidence="8">
    <location>
        <begin position="32"/>
        <end position="37"/>
    </location>
    <ligand>
        <name>ATP</name>
        <dbReference type="ChEBI" id="CHEBI:30616"/>
    </ligand>
</feature>
<dbReference type="InterPro" id="IPR012795">
    <property type="entry name" value="tRNA_Ile_lys_synt_N"/>
</dbReference>
<dbReference type="Pfam" id="PF11734">
    <property type="entry name" value="TilS_C"/>
    <property type="match status" value="1"/>
</dbReference>
<comment type="catalytic activity">
    <reaction evidence="7 8">
        <text>cytidine(34) in tRNA(Ile2) + L-lysine + ATP = lysidine(34) in tRNA(Ile2) + AMP + diphosphate + H(+)</text>
        <dbReference type="Rhea" id="RHEA:43744"/>
        <dbReference type="Rhea" id="RHEA-COMP:10625"/>
        <dbReference type="Rhea" id="RHEA-COMP:10670"/>
        <dbReference type="ChEBI" id="CHEBI:15378"/>
        <dbReference type="ChEBI" id="CHEBI:30616"/>
        <dbReference type="ChEBI" id="CHEBI:32551"/>
        <dbReference type="ChEBI" id="CHEBI:33019"/>
        <dbReference type="ChEBI" id="CHEBI:82748"/>
        <dbReference type="ChEBI" id="CHEBI:83665"/>
        <dbReference type="ChEBI" id="CHEBI:456215"/>
        <dbReference type="EC" id="6.3.4.19"/>
    </reaction>
</comment>
<evidence type="ECO:0000256" key="6">
    <source>
        <dbReference type="ARBA" id="ARBA00022840"/>
    </source>
</evidence>
<evidence type="ECO:0000256" key="2">
    <source>
        <dbReference type="ARBA" id="ARBA00022490"/>
    </source>
</evidence>
<dbReference type="Gene3D" id="3.40.50.620">
    <property type="entry name" value="HUPs"/>
    <property type="match status" value="1"/>
</dbReference>
<dbReference type="PANTHER" id="PTHR43033:SF1">
    <property type="entry name" value="TRNA(ILE)-LYSIDINE SYNTHASE-RELATED"/>
    <property type="match status" value="1"/>
</dbReference>
<dbReference type="Pfam" id="PF01171">
    <property type="entry name" value="ATP_bind_3"/>
    <property type="match status" value="1"/>
</dbReference>
<evidence type="ECO:0000256" key="7">
    <source>
        <dbReference type="ARBA" id="ARBA00048539"/>
    </source>
</evidence>
<evidence type="ECO:0000259" key="9">
    <source>
        <dbReference type="SMART" id="SM00977"/>
    </source>
</evidence>
<dbReference type="SUPFAM" id="SSF82829">
    <property type="entry name" value="MesJ substrate recognition domain-like"/>
    <property type="match status" value="1"/>
</dbReference>
<keyword evidence="3 8" id="KW-0436">Ligase</keyword>
<sequence length="435" mass="49464">MIVANNASPQQVVSALQDFVAQNTSPLWVAFSGGLDSTVLLHALTQLRLSNPKLNLTAVYVHHGLQAAADDWQSHCKQICDNWLVTFFAIPVEVKAVARQGIEAVARQKRYEAFAHLIRDQGVLLTAHHQRDQAETVLMALARGSGVQGLSGMTPETDKTFQSTQLHQARPLLNVPYEALLAYATEHQLFWVEDPSNQNIDFKRNFVRHEILPKFNQAWSFSEQNIALSASLLHESASLLEQLALIDVGDKNCSVYGLDLQVLDGLDWARQKNVLQYWFQTHLKLGINQSIFEWLRHTLASYRSSSSPSFALANGYVLRIHGFSLYCLCQAELGRPYHYDFENFSKLSLRYPFKTLISPKWFLSHQVDFAWLREGLSIRSIHPSDLQAMPGLKTWFKNHKIAPWLREIWPVLAYENQLVAILGFKTLSQYQNPPV</sequence>
<dbReference type="KEGG" id="tzo:THMIRHAT_15240"/>
<proteinExistence type="inferred from homology"/>
<keyword evidence="5 8" id="KW-0547">Nucleotide-binding</keyword>
<evidence type="ECO:0000256" key="3">
    <source>
        <dbReference type="ARBA" id="ARBA00022598"/>
    </source>
</evidence>
<keyword evidence="2 8" id="KW-0963">Cytoplasm</keyword>
<keyword evidence="6 8" id="KW-0067">ATP-binding</keyword>
<dbReference type="CDD" id="cd01992">
    <property type="entry name" value="TilS_N"/>
    <property type="match status" value="1"/>
</dbReference>